<dbReference type="AlphaFoldDB" id="A0A7R8ZQU3"/>
<proteinExistence type="predicted"/>
<protein>
    <submittedName>
        <fullName evidence="1">Uncharacterized protein</fullName>
    </submittedName>
</protein>
<dbReference type="OrthoDB" id="8193306at2759"/>
<gene>
    <name evidence="1" type="ORF">CTOB1V02_LOCUS11519</name>
</gene>
<reference evidence="1" key="1">
    <citation type="submission" date="2020-11" db="EMBL/GenBank/DDBJ databases">
        <authorList>
            <person name="Tran Van P."/>
        </authorList>
    </citation>
    <scope>NUCLEOTIDE SEQUENCE</scope>
</reference>
<dbReference type="EMBL" id="OB666779">
    <property type="protein sequence ID" value="CAD7233698.1"/>
    <property type="molecule type" value="Genomic_DNA"/>
</dbReference>
<accession>A0A7R8ZQU3</accession>
<sequence length="504" mass="57027">MIVLSRREMLNWMVNNGRFGVNMVFDEIVFAGVVAHAHIQTCACGNETARLENTLRNFVVVLKRYYNQSHRSMARFEQRHAPWLDSNLELPRCLPCQEHDLAAMDIDGAAAADPIPAAAIANPGVQWDQLSRWTRWRRTTPIIQRHITNELGDALARRLTNRGNRDLGKAVSGLIRGEGPPDYSPARALRLMVECELSVNQYKILRDDMNVYPSYDRVLQERKALTPEGIQANEHSVRVPVQNLLDMTVRRLISLIADSVSASGTTRVELIAKWGLDGSTNHSDYKIRPLIPEGMENEEEDANADPEIQMEFDKMMNASFVPLCLVNREDRSQVVAALLHVGSHQTCPICLATPNMMNRPAILDQRQENPAALIYGISSLHAWIRAVEHVLHLAYRIDLQMWRIPAGNHPSRVALNERKRQIQRDLRLRFGVIADQPLPSGKGNTNDGNLSRRLFSNPAIFSEVTGVDVGFIQRIRVLCVHRDSYKNQHGCVLLYNLCESYNTV</sequence>
<evidence type="ECO:0000313" key="1">
    <source>
        <dbReference type="EMBL" id="CAD7233698.1"/>
    </source>
</evidence>
<organism evidence="1">
    <name type="scientific">Cyprideis torosa</name>
    <dbReference type="NCBI Taxonomy" id="163714"/>
    <lineage>
        <taxon>Eukaryota</taxon>
        <taxon>Metazoa</taxon>
        <taxon>Ecdysozoa</taxon>
        <taxon>Arthropoda</taxon>
        <taxon>Crustacea</taxon>
        <taxon>Oligostraca</taxon>
        <taxon>Ostracoda</taxon>
        <taxon>Podocopa</taxon>
        <taxon>Podocopida</taxon>
        <taxon>Cytherocopina</taxon>
        <taxon>Cytheroidea</taxon>
        <taxon>Cytherideidae</taxon>
        <taxon>Cyprideis</taxon>
    </lineage>
</organism>
<name>A0A7R8ZQU3_9CRUS</name>